<keyword evidence="3" id="KW-0136">Cellulose degradation</keyword>
<reference evidence="7" key="1">
    <citation type="submission" date="2014-07" db="EMBL/GenBank/DDBJ databases">
        <authorList>
            <person name="Wibberg D."/>
        </authorList>
    </citation>
    <scope>NUCLEOTIDE SEQUENCE [LARGE SCALE GENOMIC DNA]</scope>
    <source>
        <strain evidence="7">DG5</strain>
    </source>
</reference>
<organism evidence="6 7">
    <name type="scientific">[Clostridium] cellulosi</name>
    <dbReference type="NCBI Taxonomy" id="29343"/>
    <lineage>
        <taxon>Bacteria</taxon>
        <taxon>Bacillati</taxon>
        <taxon>Bacillota</taxon>
        <taxon>Clostridia</taxon>
        <taxon>Eubacteriales</taxon>
        <taxon>Oscillospiraceae</taxon>
        <taxon>Oscillospiraceae incertae sedis</taxon>
    </lineage>
</organism>
<evidence type="ECO:0000256" key="3">
    <source>
        <dbReference type="ARBA" id="ARBA00023001"/>
    </source>
</evidence>
<dbReference type="InterPro" id="IPR004185">
    <property type="entry name" value="Glyco_hydro_13_lg-like_dom"/>
</dbReference>
<dbReference type="InterPro" id="IPR045857">
    <property type="entry name" value="O16G_dom_2"/>
</dbReference>
<dbReference type="PANTHER" id="PTHR10357:SF210">
    <property type="entry name" value="MALTODEXTRIN GLUCOSIDASE"/>
    <property type="match status" value="1"/>
</dbReference>
<name>A0A078KT94_9FIRM</name>
<comment type="similarity">
    <text evidence="1">Belongs to the glycosyl hydrolase 13 family.</text>
</comment>
<evidence type="ECO:0000259" key="5">
    <source>
        <dbReference type="SMART" id="SM00642"/>
    </source>
</evidence>
<dbReference type="OrthoDB" id="9805159at2"/>
<dbReference type="SUPFAM" id="SSF81296">
    <property type="entry name" value="E set domains"/>
    <property type="match status" value="1"/>
</dbReference>
<dbReference type="AlphaFoldDB" id="A0A078KT94"/>
<dbReference type="STRING" id="29343.CCDG5_1261"/>
<keyword evidence="4 6" id="KW-0326">Glycosidase</keyword>
<dbReference type="Pfam" id="PF02903">
    <property type="entry name" value="Alpha-amylase_N"/>
    <property type="match status" value="1"/>
</dbReference>
<keyword evidence="2 6" id="KW-0378">Hydrolase</keyword>
<dbReference type="KEGG" id="ccel:CCDG5_1261"/>
<dbReference type="InterPro" id="IPR014756">
    <property type="entry name" value="Ig_E-set"/>
</dbReference>
<dbReference type="SMART" id="SM00642">
    <property type="entry name" value="Aamy"/>
    <property type="match status" value="1"/>
</dbReference>
<dbReference type="InterPro" id="IPR006047">
    <property type="entry name" value="GH13_cat_dom"/>
</dbReference>
<evidence type="ECO:0000256" key="4">
    <source>
        <dbReference type="ARBA" id="ARBA00023295"/>
    </source>
</evidence>
<evidence type="ECO:0000256" key="1">
    <source>
        <dbReference type="ARBA" id="ARBA00008061"/>
    </source>
</evidence>
<dbReference type="Gene3D" id="3.20.20.80">
    <property type="entry name" value="Glycosidases"/>
    <property type="match status" value="1"/>
</dbReference>
<dbReference type="Pfam" id="PF00128">
    <property type="entry name" value="Alpha-amylase"/>
    <property type="match status" value="1"/>
</dbReference>
<dbReference type="GO" id="GO:0047798">
    <property type="term" value="F:cyclomaltodextrinase activity"/>
    <property type="evidence" value="ECO:0007669"/>
    <property type="project" value="UniProtKB-EC"/>
</dbReference>
<dbReference type="Gene3D" id="3.90.400.10">
    <property type="entry name" value="Oligo-1,6-glucosidase, Domain 2"/>
    <property type="match status" value="1"/>
</dbReference>
<dbReference type="CDD" id="cd02857">
    <property type="entry name" value="E_set_CDase_PDE_N"/>
    <property type="match status" value="1"/>
</dbReference>
<keyword evidence="3" id="KW-0119">Carbohydrate metabolism</keyword>
<protein>
    <submittedName>
        <fullName evidence="6">Cyclomaltodextrinase</fullName>
        <ecNumber evidence="6">3.2.1.54</ecNumber>
    </submittedName>
</protein>
<dbReference type="CDD" id="cd11338">
    <property type="entry name" value="AmyAc_CMD"/>
    <property type="match status" value="1"/>
</dbReference>
<evidence type="ECO:0000256" key="2">
    <source>
        <dbReference type="ARBA" id="ARBA00022801"/>
    </source>
</evidence>
<accession>A0A078KT94</accession>
<keyword evidence="3" id="KW-0624">Polysaccharide degradation</keyword>
<dbReference type="PATRIC" id="fig|29343.3.peg.1327"/>
<dbReference type="PANTHER" id="PTHR10357">
    <property type="entry name" value="ALPHA-AMYLASE FAMILY MEMBER"/>
    <property type="match status" value="1"/>
</dbReference>
<dbReference type="EMBL" id="LM995447">
    <property type="protein sequence ID" value="CDZ24375.1"/>
    <property type="molecule type" value="Genomic_DNA"/>
</dbReference>
<keyword evidence="7" id="KW-1185">Reference proteome</keyword>
<evidence type="ECO:0000313" key="6">
    <source>
        <dbReference type="EMBL" id="CDZ24375.1"/>
    </source>
</evidence>
<dbReference type="InterPro" id="IPR013783">
    <property type="entry name" value="Ig-like_fold"/>
</dbReference>
<dbReference type="GO" id="GO:0030245">
    <property type="term" value="P:cellulose catabolic process"/>
    <property type="evidence" value="ECO:0007669"/>
    <property type="project" value="UniProtKB-KW"/>
</dbReference>
<sequence length="582" mass="68416">MNLQSIYHVPKSNYAYAYTEHDLDIRLRTAKNDCTSVNLVIAQKYHWQNKKTFPMEKVASDRLFDYYQYRYHADDTRLGYYFEISDGKSTVVYSESGFTKEFDDKNAYFHYFQYPYINKTDLHRIPDWVHSTVFYQIFVDRFYNGDHSNDPKILEPWGKPPTPQSFYGGDLQGILEKLPYLQELGINGIYLTPIFQSPSNHKYDTTDYRKVDESFGTKELLCTLVKKAHQMGIRVVLDGVFNHCCWSFAPFQDVLKNGEKSPYKDWFHIDSFPVGRFTEEEAHDYTKPLDSSRLNYRVFGISPSMPKLNTENPELKKYLLDTVAMWTKDTGIDGWRLDVSDEVNHGFWRDFRKTVKEINPEALILGENWHNAYPWLQGDQFDSVMNYPVTKCCIQFFAEHKVNAEQFAGDLYECLMHNTEQVNYAMLNLLDSHDTMRFLTWCGGNKRLLRMAVMFLFSYVGMPCIYYGSEIGMEGGGDPDCRRTFDWNRENWDLDLFHFYQKVISLRRNEKALQYGTIRMYAKDDVFYLVRSYKGSRLVTVINNTGQRKAVSLHNDFEVLLGKEDMVKDTLMPYSGCICRLF</sequence>
<dbReference type="EC" id="3.2.1.54" evidence="6"/>
<evidence type="ECO:0000313" key="7">
    <source>
        <dbReference type="Proteomes" id="UP000032431"/>
    </source>
</evidence>
<dbReference type="SUPFAM" id="SSF51445">
    <property type="entry name" value="(Trans)glycosidases"/>
    <property type="match status" value="1"/>
</dbReference>
<feature type="domain" description="Glycosyl hydrolase family 13 catalytic" evidence="5">
    <location>
        <begin position="136"/>
        <end position="507"/>
    </location>
</feature>
<proteinExistence type="inferred from homology"/>
<dbReference type="HOGENOM" id="CLU_006462_6_2_9"/>
<dbReference type="Proteomes" id="UP000032431">
    <property type="component" value="Chromosome I"/>
</dbReference>
<dbReference type="Gene3D" id="2.60.40.10">
    <property type="entry name" value="Immunoglobulins"/>
    <property type="match status" value="1"/>
</dbReference>
<gene>
    <name evidence="6" type="ORF">CCDG5_1261</name>
</gene>
<dbReference type="InterPro" id="IPR017853">
    <property type="entry name" value="GH"/>
</dbReference>